<organism evidence="1 2">
    <name type="scientific">Phytophthora infestans</name>
    <name type="common">Potato late blight agent</name>
    <name type="synonym">Botrytis infestans</name>
    <dbReference type="NCBI Taxonomy" id="4787"/>
    <lineage>
        <taxon>Eukaryota</taxon>
        <taxon>Sar</taxon>
        <taxon>Stramenopiles</taxon>
        <taxon>Oomycota</taxon>
        <taxon>Peronosporomycetes</taxon>
        <taxon>Peronosporales</taxon>
        <taxon>Peronosporaceae</taxon>
        <taxon>Phytophthora</taxon>
    </lineage>
</organism>
<proteinExistence type="predicted"/>
<protein>
    <submittedName>
        <fullName evidence="1">Uncharacterized protein</fullName>
    </submittedName>
</protein>
<sequence length="133" mass="14207">MELLVLGLSCAVGLVLLILALKLYAKKRREAQTVCPPPSPMTTAEINNLTTINNVTFSSSYLLTRSTKAVALSPIYEESRFSGKSRASSVWLDDPGLSLPHSPVILTSLVSPFDCVCSPPPSLVARLPPVGLV</sequence>
<evidence type="ECO:0000313" key="1">
    <source>
        <dbReference type="EMBL" id="KAF4039765.1"/>
    </source>
</evidence>
<dbReference type="AlphaFoldDB" id="A0A833T556"/>
<gene>
    <name evidence="1" type="ORF">GN244_ATG08050</name>
</gene>
<comment type="caution">
    <text evidence="1">The sequence shown here is derived from an EMBL/GenBank/DDBJ whole genome shotgun (WGS) entry which is preliminary data.</text>
</comment>
<accession>A0A833T556</accession>
<dbReference type="Proteomes" id="UP000602510">
    <property type="component" value="Unassembled WGS sequence"/>
</dbReference>
<dbReference type="EMBL" id="WSZM01000166">
    <property type="protein sequence ID" value="KAF4039765.1"/>
    <property type="molecule type" value="Genomic_DNA"/>
</dbReference>
<keyword evidence="2" id="KW-1185">Reference proteome</keyword>
<reference evidence="1" key="1">
    <citation type="submission" date="2020-04" db="EMBL/GenBank/DDBJ databases">
        <title>Hybrid Assembly of Korean Phytophthora infestans isolates.</title>
        <authorList>
            <person name="Prokchorchik M."/>
            <person name="Lee Y."/>
            <person name="Seo J."/>
            <person name="Cho J.-H."/>
            <person name="Park Y.-E."/>
            <person name="Jang D.-C."/>
            <person name="Im J.-S."/>
            <person name="Choi J.-G."/>
            <person name="Park H.-J."/>
            <person name="Lee G.-B."/>
            <person name="Lee Y.-G."/>
            <person name="Hong S.-Y."/>
            <person name="Cho K."/>
            <person name="Sohn K.H."/>
        </authorList>
    </citation>
    <scope>NUCLEOTIDE SEQUENCE</scope>
    <source>
        <strain evidence="1">KR_1_A1</strain>
    </source>
</reference>
<evidence type="ECO:0000313" key="2">
    <source>
        <dbReference type="Proteomes" id="UP000602510"/>
    </source>
</evidence>
<name>A0A833T556_PHYIN</name>